<dbReference type="RefSeq" id="WP_189628297.1">
    <property type="nucleotide sequence ID" value="NZ_BNAG01000001.1"/>
</dbReference>
<dbReference type="InterPro" id="IPR013324">
    <property type="entry name" value="RNA_pol_sigma_r3/r4-like"/>
</dbReference>
<comment type="similarity">
    <text evidence="1">Belongs to the sigma-70 factor family. ECF subfamily.</text>
</comment>
<feature type="domain" description="RNA polymerase sigma-70 region 2" evidence="6">
    <location>
        <begin position="21"/>
        <end position="87"/>
    </location>
</feature>
<dbReference type="InterPro" id="IPR036388">
    <property type="entry name" value="WH-like_DNA-bd_sf"/>
</dbReference>
<comment type="caution">
    <text evidence="8">The sequence shown here is derived from an EMBL/GenBank/DDBJ whole genome shotgun (WGS) entry which is preliminary data.</text>
</comment>
<keyword evidence="3" id="KW-0731">Sigma factor</keyword>
<dbReference type="Pfam" id="PF04542">
    <property type="entry name" value="Sigma70_r2"/>
    <property type="match status" value="1"/>
</dbReference>
<evidence type="ECO:0000256" key="4">
    <source>
        <dbReference type="ARBA" id="ARBA00023125"/>
    </source>
</evidence>
<dbReference type="PANTHER" id="PTHR43133">
    <property type="entry name" value="RNA POLYMERASE ECF-TYPE SIGMA FACTO"/>
    <property type="match status" value="1"/>
</dbReference>
<evidence type="ECO:0000313" key="9">
    <source>
        <dbReference type="Proteomes" id="UP000658258"/>
    </source>
</evidence>
<evidence type="ECO:0000256" key="3">
    <source>
        <dbReference type="ARBA" id="ARBA00023082"/>
    </source>
</evidence>
<dbReference type="InterPro" id="IPR013325">
    <property type="entry name" value="RNA_pol_sigma_r2"/>
</dbReference>
<dbReference type="InterPro" id="IPR007630">
    <property type="entry name" value="RNA_pol_sigma70_r4"/>
</dbReference>
<dbReference type="NCBIfam" id="TIGR02937">
    <property type="entry name" value="sigma70-ECF"/>
    <property type="match status" value="1"/>
</dbReference>
<dbReference type="Gene3D" id="1.10.1740.10">
    <property type="match status" value="1"/>
</dbReference>
<evidence type="ECO:0000256" key="5">
    <source>
        <dbReference type="ARBA" id="ARBA00023163"/>
    </source>
</evidence>
<evidence type="ECO:0000313" key="8">
    <source>
        <dbReference type="EMBL" id="GHE51253.1"/>
    </source>
</evidence>
<dbReference type="InterPro" id="IPR039425">
    <property type="entry name" value="RNA_pol_sigma-70-like"/>
</dbReference>
<feature type="domain" description="RNA polymerase sigma-70 region 4" evidence="7">
    <location>
        <begin position="123"/>
        <end position="172"/>
    </location>
</feature>
<sequence>MEESELVLRLKDRDKNAMAYLYDKYSAALLGVASRIIKDDDISEEVLQDVFMKIWNKIDQYDASRGRFFTWMMNLTRNAAIDKLRSKEISRSSKTDSMDDYVYRVDSRNSTEMHTDGIGVRALLNDLVEEQKFILEKVYFEGFTHTEIAEEYDIPLGTVKSRLRSALKHMRKKLA</sequence>
<dbReference type="EMBL" id="BNAG01000001">
    <property type="protein sequence ID" value="GHE51253.1"/>
    <property type="molecule type" value="Genomic_DNA"/>
</dbReference>
<reference evidence="9" key="1">
    <citation type="journal article" date="2019" name="Int. J. Syst. Evol. Microbiol.">
        <title>The Global Catalogue of Microorganisms (GCM) 10K type strain sequencing project: providing services to taxonomists for standard genome sequencing and annotation.</title>
        <authorList>
            <consortium name="The Broad Institute Genomics Platform"/>
            <consortium name="The Broad Institute Genome Sequencing Center for Infectious Disease"/>
            <person name="Wu L."/>
            <person name="Ma J."/>
        </authorList>
    </citation>
    <scope>NUCLEOTIDE SEQUENCE [LARGE SCALE GENOMIC DNA]</scope>
    <source>
        <strain evidence="9">CGMCC 1.15111</strain>
    </source>
</reference>
<dbReference type="PANTHER" id="PTHR43133:SF62">
    <property type="entry name" value="RNA POLYMERASE SIGMA FACTOR SIGZ"/>
    <property type="match status" value="1"/>
</dbReference>
<keyword evidence="9" id="KW-1185">Reference proteome</keyword>
<gene>
    <name evidence="8" type="ORF">GCM10011340_01730</name>
</gene>
<evidence type="ECO:0000259" key="7">
    <source>
        <dbReference type="Pfam" id="PF04545"/>
    </source>
</evidence>
<dbReference type="InterPro" id="IPR014284">
    <property type="entry name" value="RNA_pol_sigma-70_dom"/>
</dbReference>
<dbReference type="Gene3D" id="1.10.10.10">
    <property type="entry name" value="Winged helix-like DNA-binding domain superfamily/Winged helix DNA-binding domain"/>
    <property type="match status" value="1"/>
</dbReference>
<evidence type="ECO:0000259" key="6">
    <source>
        <dbReference type="Pfam" id="PF04542"/>
    </source>
</evidence>
<name>A0ABQ3I2C8_9BACT</name>
<evidence type="ECO:0000256" key="1">
    <source>
        <dbReference type="ARBA" id="ARBA00010641"/>
    </source>
</evidence>
<dbReference type="SUPFAM" id="SSF88659">
    <property type="entry name" value="Sigma3 and sigma4 domains of RNA polymerase sigma factors"/>
    <property type="match status" value="1"/>
</dbReference>
<dbReference type="Pfam" id="PF04545">
    <property type="entry name" value="Sigma70_r4"/>
    <property type="match status" value="1"/>
</dbReference>
<dbReference type="InterPro" id="IPR007627">
    <property type="entry name" value="RNA_pol_sigma70_r2"/>
</dbReference>
<organism evidence="8 9">
    <name type="scientific">Roseivirga thermotolerans</name>
    <dbReference type="NCBI Taxonomy" id="1758176"/>
    <lineage>
        <taxon>Bacteria</taxon>
        <taxon>Pseudomonadati</taxon>
        <taxon>Bacteroidota</taxon>
        <taxon>Cytophagia</taxon>
        <taxon>Cytophagales</taxon>
        <taxon>Roseivirgaceae</taxon>
        <taxon>Roseivirga</taxon>
    </lineage>
</organism>
<dbReference type="SUPFAM" id="SSF88946">
    <property type="entry name" value="Sigma2 domain of RNA polymerase sigma factors"/>
    <property type="match status" value="1"/>
</dbReference>
<protein>
    <submittedName>
        <fullName evidence="8">RNA polymerase</fullName>
    </submittedName>
</protein>
<keyword evidence="2" id="KW-0805">Transcription regulation</keyword>
<dbReference type="Proteomes" id="UP000658258">
    <property type="component" value="Unassembled WGS sequence"/>
</dbReference>
<evidence type="ECO:0000256" key="2">
    <source>
        <dbReference type="ARBA" id="ARBA00023015"/>
    </source>
</evidence>
<proteinExistence type="inferred from homology"/>
<keyword evidence="5" id="KW-0804">Transcription</keyword>
<dbReference type="CDD" id="cd06171">
    <property type="entry name" value="Sigma70_r4"/>
    <property type="match status" value="1"/>
</dbReference>
<keyword evidence="4" id="KW-0238">DNA-binding</keyword>
<accession>A0ABQ3I2C8</accession>